<comment type="caution">
    <text evidence="2">The sequence shown here is derived from an EMBL/GenBank/DDBJ whole genome shotgun (WGS) entry which is preliminary data.</text>
</comment>
<accession>A0AAD6D3D4</accession>
<gene>
    <name evidence="2" type="ORF">N7494_002294</name>
</gene>
<evidence type="ECO:0000256" key="1">
    <source>
        <dbReference type="SAM" id="MobiDB-lite"/>
    </source>
</evidence>
<keyword evidence="3" id="KW-1185">Reference proteome</keyword>
<feature type="region of interest" description="Disordered" evidence="1">
    <location>
        <begin position="265"/>
        <end position="289"/>
    </location>
</feature>
<evidence type="ECO:0000313" key="3">
    <source>
        <dbReference type="Proteomes" id="UP001220324"/>
    </source>
</evidence>
<dbReference type="Proteomes" id="UP001220324">
    <property type="component" value="Unassembled WGS sequence"/>
</dbReference>
<name>A0AAD6D3D4_9EURO</name>
<proteinExistence type="predicted"/>
<dbReference type="EMBL" id="JAQIZZ010000002">
    <property type="protein sequence ID" value="KAJ5552916.1"/>
    <property type="molecule type" value="Genomic_DNA"/>
</dbReference>
<sequence length="394" mass="45019">MLRLRHIFRSQARLFRFHSGPRESIHTTPTVRHVRFRRPWLRSFFSKCLLYGAAYQLWSSFILVRFDDDTREIDASPESTPEATGLRRSPYRGEELLEDEEEIGAPLFVPLTWSWLEEGELYTASDPEWQEFVQISKDREKLKKLRDELAAIVRDSASGQLSQILGSPLSLTGFWLVHQFPHRAPPEYLRSGIEVTDDGVAWVTRPIDPEIGDKVQTFMKPIHVALAIKDAYLVLLRRQLARFRGDTPHALESFSERRILSNNENLSHEQPSLQPAVPEEPSGNLPPNEDVELHPSSIISSLQRLPLPDLGPGSDLHLASLAFRLRLNEYQAKTPRTPVRGTFFISGPVGLKGPNGFCRFEVRGEYDPSKSGWRTVEMSLRDVNLRKQRPLGGR</sequence>
<protein>
    <submittedName>
        <fullName evidence="2">Uncharacterized protein</fullName>
    </submittedName>
</protein>
<evidence type="ECO:0000313" key="2">
    <source>
        <dbReference type="EMBL" id="KAJ5552916.1"/>
    </source>
</evidence>
<reference evidence="2 3" key="1">
    <citation type="journal article" date="2023" name="IMA Fungus">
        <title>Comparative genomic study of the Penicillium genus elucidates a diverse pangenome and 15 lateral gene transfer events.</title>
        <authorList>
            <person name="Petersen C."/>
            <person name="Sorensen T."/>
            <person name="Nielsen M.R."/>
            <person name="Sondergaard T.E."/>
            <person name="Sorensen J.L."/>
            <person name="Fitzpatrick D.A."/>
            <person name="Frisvad J.C."/>
            <person name="Nielsen K.L."/>
        </authorList>
    </citation>
    <scope>NUCLEOTIDE SEQUENCE [LARGE SCALE GENOMIC DNA]</scope>
    <source>
        <strain evidence="2 3">IBT 35679</strain>
    </source>
</reference>
<dbReference type="AlphaFoldDB" id="A0AAD6D3D4"/>
<organism evidence="2 3">
    <name type="scientific">Penicillium frequentans</name>
    <dbReference type="NCBI Taxonomy" id="3151616"/>
    <lineage>
        <taxon>Eukaryota</taxon>
        <taxon>Fungi</taxon>
        <taxon>Dikarya</taxon>
        <taxon>Ascomycota</taxon>
        <taxon>Pezizomycotina</taxon>
        <taxon>Eurotiomycetes</taxon>
        <taxon>Eurotiomycetidae</taxon>
        <taxon>Eurotiales</taxon>
        <taxon>Aspergillaceae</taxon>
        <taxon>Penicillium</taxon>
    </lineage>
</organism>